<name>A0ABV8QUZ7_9BACT</name>
<dbReference type="PANTHER" id="PTHR43265:SF1">
    <property type="entry name" value="ESTERASE ESTD"/>
    <property type="match status" value="1"/>
</dbReference>
<dbReference type="RefSeq" id="WP_379709483.1">
    <property type="nucleotide sequence ID" value="NZ_JBHSCZ010000002.1"/>
</dbReference>
<dbReference type="SUPFAM" id="SSF53474">
    <property type="entry name" value="alpha/beta-Hydrolases"/>
    <property type="match status" value="1"/>
</dbReference>
<evidence type="ECO:0000313" key="3">
    <source>
        <dbReference type="EMBL" id="MFC4263218.1"/>
    </source>
</evidence>
<dbReference type="Proteomes" id="UP001595907">
    <property type="component" value="Unassembled WGS sequence"/>
</dbReference>
<feature type="signal peptide" evidence="1">
    <location>
        <begin position="1"/>
        <end position="18"/>
    </location>
</feature>
<dbReference type="InterPro" id="IPR022742">
    <property type="entry name" value="Hydrolase_4"/>
</dbReference>
<gene>
    <name evidence="3" type="ORF">ACFOWM_10040</name>
</gene>
<dbReference type="Pfam" id="PF12146">
    <property type="entry name" value="Hydrolase_4"/>
    <property type="match status" value="1"/>
</dbReference>
<dbReference type="Gene3D" id="3.40.50.1820">
    <property type="entry name" value="alpha/beta hydrolase"/>
    <property type="match status" value="1"/>
</dbReference>
<keyword evidence="3" id="KW-0378">Hydrolase</keyword>
<accession>A0ABV8QUZ7</accession>
<dbReference type="GO" id="GO:0016787">
    <property type="term" value="F:hydrolase activity"/>
    <property type="evidence" value="ECO:0007669"/>
    <property type="project" value="UniProtKB-KW"/>
</dbReference>
<dbReference type="InterPro" id="IPR053145">
    <property type="entry name" value="AB_hydrolase_Est10"/>
</dbReference>
<evidence type="ECO:0000259" key="2">
    <source>
        <dbReference type="Pfam" id="PF12146"/>
    </source>
</evidence>
<dbReference type="InterPro" id="IPR029058">
    <property type="entry name" value="AB_hydrolase_fold"/>
</dbReference>
<sequence>MRCILSLLFIINILFTNAQLVSEPVSINTPTGILKGSLIIPKANIKKCHFIILIPGSGATDRNGNSGKDLNANSYLLLADSLATYNIATLLIDKRGIGESSSAKIKEADLRFQDYVTDAIAWINFLKQDNRCSKVFVAGHSEGSLIAMLATLQTSVNGYISIAGAGETIDKIISWQYEQQLPGTGKYVDSLFNRLKNNDTINKVPPPYAGIFRKTVQPYIRSWALVDPCATIKNVKVPALIIQGTNDIQVTTQQAQILKDCNPKATLVFINGMNHILKAAAAERAANIATYSNANLPLMPGLSYHIAQFVNKR</sequence>
<reference evidence="4" key="1">
    <citation type="journal article" date="2019" name="Int. J. Syst. Evol. Microbiol.">
        <title>The Global Catalogue of Microorganisms (GCM) 10K type strain sequencing project: providing services to taxonomists for standard genome sequencing and annotation.</title>
        <authorList>
            <consortium name="The Broad Institute Genomics Platform"/>
            <consortium name="The Broad Institute Genome Sequencing Center for Infectious Disease"/>
            <person name="Wu L."/>
            <person name="Ma J."/>
        </authorList>
    </citation>
    <scope>NUCLEOTIDE SEQUENCE [LARGE SCALE GENOMIC DNA]</scope>
    <source>
        <strain evidence="4">CECT 8289</strain>
    </source>
</reference>
<feature type="domain" description="Serine aminopeptidase S33" evidence="2">
    <location>
        <begin position="72"/>
        <end position="176"/>
    </location>
</feature>
<evidence type="ECO:0000256" key="1">
    <source>
        <dbReference type="SAM" id="SignalP"/>
    </source>
</evidence>
<evidence type="ECO:0000313" key="4">
    <source>
        <dbReference type="Proteomes" id="UP001595907"/>
    </source>
</evidence>
<keyword evidence="1" id="KW-0732">Signal</keyword>
<protein>
    <submittedName>
        <fullName evidence="3">Alpha/beta hydrolase</fullName>
    </submittedName>
</protein>
<dbReference type="PANTHER" id="PTHR43265">
    <property type="entry name" value="ESTERASE ESTD"/>
    <property type="match status" value="1"/>
</dbReference>
<organism evidence="3 4">
    <name type="scientific">Ferruginibacter yonginensis</name>
    <dbReference type="NCBI Taxonomy" id="1310416"/>
    <lineage>
        <taxon>Bacteria</taxon>
        <taxon>Pseudomonadati</taxon>
        <taxon>Bacteroidota</taxon>
        <taxon>Chitinophagia</taxon>
        <taxon>Chitinophagales</taxon>
        <taxon>Chitinophagaceae</taxon>
        <taxon>Ferruginibacter</taxon>
    </lineage>
</organism>
<comment type="caution">
    <text evidence="3">The sequence shown here is derived from an EMBL/GenBank/DDBJ whole genome shotgun (WGS) entry which is preliminary data.</text>
</comment>
<dbReference type="EMBL" id="JBHSCZ010000002">
    <property type="protein sequence ID" value="MFC4263218.1"/>
    <property type="molecule type" value="Genomic_DNA"/>
</dbReference>
<keyword evidence="4" id="KW-1185">Reference proteome</keyword>
<feature type="chain" id="PRO_5046006076" evidence="1">
    <location>
        <begin position="19"/>
        <end position="313"/>
    </location>
</feature>
<proteinExistence type="predicted"/>